<dbReference type="RefSeq" id="WP_026879508.1">
    <property type="nucleotide sequence ID" value="NZ_CP150637.1"/>
</dbReference>
<keyword evidence="11" id="KW-1185">Reference proteome</keyword>
<dbReference type="NCBIfam" id="TIGR02562">
    <property type="entry name" value="cas3_yersinia"/>
    <property type="match status" value="1"/>
</dbReference>
<keyword evidence="5" id="KW-0378">Hydrolase</keyword>
<evidence type="ECO:0000259" key="9">
    <source>
        <dbReference type="PROSITE" id="PS51643"/>
    </source>
</evidence>
<keyword evidence="8" id="KW-0051">Antiviral defense</keyword>
<protein>
    <submittedName>
        <fullName evidence="10">Type I-F CRISPR-associated helicase Cas3f</fullName>
    </submittedName>
</protein>
<dbReference type="EMBL" id="CP150637">
    <property type="protein sequence ID" value="WZW86814.1"/>
    <property type="molecule type" value="Genomic_DNA"/>
</dbReference>
<keyword evidence="3" id="KW-0479">Metal-binding</keyword>
<keyword evidence="6" id="KW-0347">Helicase</keyword>
<feature type="domain" description="HD Cas3-type" evidence="9">
    <location>
        <begin position="102"/>
        <end position="337"/>
    </location>
</feature>
<evidence type="ECO:0000256" key="3">
    <source>
        <dbReference type="ARBA" id="ARBA00022723"/>
    </source>
</evidence>
<dbReference type="InterPro" id="IPR038257">
    <property type="entry name" value="CRISPR-assoc_Cas3_HD_sf"/>
</dbReference>
<dbReference type="InterPro" id="IPR054712">
    <property type="entry name" value="Cas3-like_dom"/>
</dbReference>
<gene>
    <name evidence="10" type="primary">cas3f</name>
    <name evidence="10" type="ORF">WMO13_05330</name>
</gene>
<dbReference type="InterPro" id="IPR006483">
    <property type="entry name" value="CRISPR-assoc_Cas3_HD"/>
</dbReference>
<sequence length="1103" mass="127474">MMVTFISQCEKKALNRTRRVLDAYANRIGDNVWQTIITEEGLLMVKKLLRRTASKNTAVSCHWIRSRSRSDLLWVVGNRNRFNEMGYVPVNYTEANIEQFMDHEQWQSLEVMKSAVAIAGLFHDIGKANTLFQAKLRGESKNRYEPVRHEWVSLRIFQAFVGDCTDEEWLLKLTEIEKNHQDQFFKDGISQGRQHPLKDLPPFAQLVGWLIVSHHKLPVVPSWKKTLVQETRPKKPYENSEEKKSLLETWFDIELSIHWNSYNFKDEDSPELYEDNWKIHAKGLPYKSYKWRLKAIKFADQALQALRKVRDKQQNLLHDELFTTHISRMVLMLADHFYSAAPEVTNEWRASDYEVYANTDRDTGELKQQLDEHLIGVAHNALEIMKALPRLKRELNTIEDNDFLKSHRTVSPKYAWQIKAQKVAQTLSESSVKQGFFGINMASTGKGKTLANAKIMYALADKEQNCRFTVALGLRTLTLQTGKEYRKLLGLTDAELAIAVGGVATKALFENSERKKKAEEEFSSGSESAEDFLDPNLFLDYEVAEVEHSLHLWTKNNKRIEKLIQAPALVCTIDHLMPATEGTQGGKQIGPMLRLLTSDLVIDEPDDFDLKDLPALCRLVYWAGMLGSRVLLSTATISPDLAYATFLAYQKGWTEYAKTNVDNWNEIVNCAFFDERDNGAVSCEVKDFNTFRTNYDSYVNKRVQYLLENLLVKHKGKILENLTETGSIYHDFAQTILQGVLQLHQDNHTELKGKTISIGLVRMANIDPLVAVAKYLIQEQLPADTHIHLAVYHSRYSLAVRSYLEEKLDSALNRKDDWPTKEMMELIEQTDASRQIFLVLASPVAEVGRDHDYDWAVIEPSSMRSIIQIAGRILRHRDILPQRENILLINQNIKSLKGSVRCFNRPGFEVEHLELKLNSHHLLDILEESQYQNINAIERVEKQTRPDDNLGELEHKALFMQLFKSDLSASLWWKEQAHWSAVLQKRQPFRESVKDEALYLLADGHKLYWQWLDESVYPPKMGAISGAGIEIVEEEEPPLSIGFSFWFDLNPFNIYQQLAQDFNVSLEEISRRFGEIRLVSYKKNDINQYRYMKNFGIYREVRG</sequence>
<evidence type="ECO:0000256" key="6">
    <source>
        <dbReference type="ARBA" id="ARBA00022806"/>
    </source>
</evidence>
<keyword evidence="7" id="KW-0067">ATP-binding</keyword>
<evidence type="ECO:0000256" key="2">
    <source>
        <dbReference type="ARBA" id="ARBA00009046"/>
    </source>
</evidence>
<evidence type="ECO:0000256" key="4">
    <source>
        <dbReference type="ARBA" id="ARBA00022741"/>
    </source>
</evidence>
<accession>A0ABZ3BWW6</accession>
<comment type="similarity">
    <text evidence="2">In the central section; belongs to the CRISPR-associated helicase Cas3 family.</text>
</comment>
<keyword evidence="4" id="KW-0547">Nucleotide-binding</keyword>
<evidence type="ECO:0000256" key="5">
    <source>
        <dbReference type="ARBA" id="ARBA00022801"/>
    </source>
</evidence>
<dbReference type="Pfam" id="PF22590">
    <property type="entry name" value="Cas3-like_C_2"/>
    <property type="match status" value="1"/>
</dbReference>
<dbReference type="SUPFAM" id="SSF52540">
    <property type="entry name" value="P-loop containing nucleoside triphosphate hydrolases"/>
    <property type="match status" value="1"/>
</dbReference>
<evidence type="ECO:0000256" key="7">
    <source>
        <dbReference type="ARBA" id="ARBA00022840"/>
    </source>
</evidence>
<dbReference type="InterPro" id="IPR013395">
    <property type="entry name" value="CRISPR-assoc_Cas3_yers"/>
</dbReference>
<dbReference type="InterPro" id="IPR027417">
    <property type="entry name" value="P-loop_NTPase"/>
</dbReference>
<dbReference type="Gene3D" id="1.10.3210.30">
    <property type="match status" value="1"/>
</dbReference>
<dbReference type="PROSITE" id="PS51643">
    <property type="entry name" value="HD_CAS3"/>
    <property type="match status" value="1"/>
</dbReference>
<dbReference type="InterPro" id="IPR048823">
    <property type="entry name" value="Cas3_I-F_Cas2"/>
</dbReference>
<reference evidence="10 11" key="1">
    <citation type="submission" date="2024-03" db="EMBL/GenBank/DDBJ databases">
        <title>Complete Genome Sequence and Annotation of Ignatzschineria larvae DSM 13226.</title>
        <authorList>
            <person name="Cantrell E."/>
            <person name="Burcham Z.M."/>
        </authorList>
    </citation>
    <scope>NUCLEOTIDE SEQUENCE [LARGE SCALE GENOMIC DNA]</scope>
    <source>
        <strain evidence="10 11">DSM 13226</strain>
    </source>
</reference>
<name>A0ABZ3BWW6_9GAMM</name>
<evidence type="ECO:0000256" key="8">
    <source>
        <dbReference type="ARBA" id="ARBA00023118"/>
    </source>
</evidence>
<evidence type="ECO:0000313" key="10">
    <source>
        <dbReference type="EMBL" id="WZW86814.1"/>
    </source>
</evidence>
<comment type="similarity">
    <text evidence="1">In the N-terminal section; belongs to the CRISPR-associated nuclease Cas3-HD family.</text>
</comment>
<evidence type="ECO:0000313" key="11">
    <source>
        <dbReference type="Proteomes" id="UP001449178"/>
    </source>
</evidence>
<dbReference type="Pfam" id="PF21384">
    <property type="entry name" value="Cas3_I-F_Cas2"/>
    <property type="match status" value="1"/>
</dbReference>
<evidence type="ECO:0000256" key="1">
    <source>
        <dbReference type="ARBA" id="ARBA00006847"/>
    </source>
</evidence>
<proteinExistence type="inferred from homology"/>
<organism evidence="10 11">
    <name type="scientific">Ignatzschineria larvae DSM 13226</name>
    <dbReference type="NCBI Taxonomy" id="1111732"/>
    <lineage>
        <taxon>Bacteria</taxon>
        <taxon>Pseudomonadati</taxon>
        <taxon>Pseudomonadota</taxon>
        <taxon>Gammaproteobacteria</taxon>
        <taxon>Cardiobacteriales</taxon>
        <taxon>Ignatzschineriaceae</taxon>
        <taxon>Ignatzschineria</taxon>
    </lineage>
</organism>
<dbReference type="Proteomes" id="UP001449178">
    <property type="component" value="Chromosome"/>
</dbReference>
<dbReference type="NCBIfam" id="TIGR01596">
    <property type="entry name" value="cas3_HD"/>
    <property type="match status" value="1"/>
</dbReference>